<keyword evidence="3 5" id="KW-1133">Transmembrane helix</keyword>
<feature type="transmembrane region" description="Helical" evidence="5">
    <location>
        <begin position="66"/>
        <end position="84"/>
    </location>
</feature>
<dbReference type="OrthoDB" id="9806320at2"/>
<organism evidence="7 8">
    <name type="scientific">Brunnivagina elsteri CCALA 953</name>
    <dbReference type="NCBI Taxonomy" id="987040"/>
    <lineage>
        <taxon>Bacteria</taxon>
        <taxon>Bacillati</taxon>
        <taxon>Cyanobacteriota</taxon>
        <taxon>Cyanophyceae</taxon>
        <taxon>Nostocales</taxon>
        <taxon>Calotrichaceae</taxon>
        <taxon>Brunnivagina</taxon>
    </lineage>
</organism>
<feature type="transmembrane region" description="Helical" evidence="5">
    <location>
        <begin position="127"/>
        <end position="144"/>
    </location>
</feature>
<feature type="transmembrane region" description="Helical" evidence="5">
    <location>
        <begin position="364"/>
        <end position="390"/>
    </location>
</feature>
<feature type="domain" description="O-antigen ligase-related" evidence="6">
    <location>
        <begin position="236"/>
        <end position="386"/>
    </location>
</feature>
<keyword evidence="4 5" id="KW-0472">Membrane</keyword>
<feature type="transmembrane region" description="Helical" evidence="5">
    <location>
        <begin position="96"/>
        <end position="115"/>
    </location>
</feature>
<dbReference type="GO" id="GO:0016020">
    <property type="term" value="C:membrane"/>
    <property type="evidence" value="ECO:0007669"/>
    <property type="project" value="UniProtKB-SubCell"/>
</dbReference>
<comment type="caution">
    <text evidence="7">The sequence shown here is derived from an EMBL/GenBank/DDBJ whole genome shotgun (WGS) entry which is preliminary data.</text>
</comment>
<keyword evidence="2 5" id="KW-0812">Transmembrane</keyword>
<dbReference type="InterPro" id="IPR007016">
    <property type="entry name" value="O-antigen_ligase-rel_domated"/>
</dbReference>
<name>A0A2A2TCI4_9CYAN</name>
<keyword evidence="8" id="KW-1185">Reference proteome</keyword>
<dbReference type="RefSeq" id="WP_095724240.1">
    <property type="nucleotide sequence ID" value="NZ_NTFS01000400.1"/>
</dbReference>
<dbReference type="InterPro" id="IPR051533">
    <property type="entry name" value="WaaL-like"/>
</dbReference>
<evidence type="ECO:0000259" key="6">
    <source>
        <dbReference type="Pfam" id="PF04932"/>
    </source>
</evidence>
<gene>
    <name evidence="7" type="primary">ictB</name>
    <name evidence="7" type="ORF">CK510_24925</name>
</gene>
<evidence type="ECO:0000313" key="7">
    <source>
        <dbReference type="EMBL" id="PAX51411.1"/>
    </source>
</evidence>
<dbReference type="PANTHER" id="PTHR37422">
    <property type="entry name" value="TEICHURONIC ACID BIOSYNTHESIS PROTEIN TUAE"/>
    <property type="match status" value="1"/>
</dbReference>
<reference evidence="7 8" key="1">
    <citation type="submission" date="2017-08" db="EMBL/GenBank/DDBJ databases">
        <title>Draft genome sequence of filamentous cyanobacterium Calothrix elsteri CCALA 953.</title>
        <authorList>
            <person name="Gagunashvili A.N."/>
            <person name="Elster J."/>
            <person name="Andresson O.S."/>
        </authorList>
    </citation>
    <scope>NUCLEOTIDE SEQUENCE [LARGE SCALE GENOMIC DNA]</scope>
    <source>
        <strain evidence="7 8">CCALA 953</strain>
    </source>
</reference>
<feature type="transmembrane region" description="Helical" evidence="5">
    <location>
        <begin position="252"/>
        <end position="269"/>
    </location>
</feature>
<sequence>MNLVWQRFTLSNFPLREYLATSYLHRSLFGLLRSWRETSILMQWGEIIAAALLSLLYGLAPFVANDLVGLILLGCGVFWILLSVSDDRNALNLPKVTPIHILVFIFWGVAFLATALSPVRKFAITDFRNFTLYLFLFALCARVLQFPRLRNWLLILYMHVGLIASVYGVRQKLFGAAQLATWVDPESPLAKNTRVYSYLGNPNLLAGYLLPAIILSLIAVFAWKGLARKCLAATMLVVNLACFRFADSRGSFIGLALAAIVVVLLLRYWYADLLPRFWRTWLVPILLGSFVALFAIAFGASETFRLRIVSIFAGRGDSSNNFRINVWNAVFRMIRDRPILGIGPGHNSFNNVYPLYQLPKFTALSAYSVILEITVEMGFIGLGAFIWLLIVTFNTGLVQLQRFYQERNADGLWMIGAIASLVAMLGHGFVDTVWYRPEINTLWWMMVGLVASYWTPQQQDQNRDVISSNPQAAAN</sequence>
<evidence type="ECO:0000256" key="4">
    <source>
        <dbReference type="ARBA" id="ARBA00023136"/>
    </source>
</evidence>
<feature type="transmembrane region" description="Helical" evidence="5">
    <location>
        <begin position="41"/>
        <end position="60"/>
    </location>
</feature>
<feature type="transmembrane region" description="Helical" evidence="5">
    <location>
        <begin position="151"/>
        <end position="169"/>
    </location>
</feature>
<dbReference type="Proteomes" id="UP000218238">
    <property type="component" value="Unassembled WGS sequence"/>
</dbReference>
<evidence type="ECO:0000256" key="3">
    <source>
        <dbReference type="ARBA" id="ARBA00022989"/>
    </source>
</evidence>
<evidence type="ECO:0000256" key="1">
    <source>
        <dbReference type="ARBA" id="ARBA00004141"/>
    </source>
</evidence>
<dbReference type="AlphaFoldDB" id="A0A2A2TCI4"/>
<dbReference type="EMBL" id="NTFS01000400">
    <property type="protein sequence ID" value="PAX51411.1"/>
    <property type="molecule type" value="Genomic_DNA"/>
</dbReference>
<evidence type="ECO:0000256" key="5">
    <source>
        <dbReference type="SAM" id="Phobius"/>
    </source>
</evidence>
<dbReference type="NCBIfam" id="TIGR00947">
    <property type="entry name" value="2A73"/>
    <property type="match status" value="1"/>
</dbReference>
<accession>A0A2A2TCI4</accession>
<feature type="transmembrane region" description="Helical" evidence="5">
    <location>
        <begin position="281"/>
        <end position="300"/>
    </location>
</feature>
<dbReference type="PANTHER" id="PTHR37422:SF22">
    <property type="entry name" value="SLR1515 PROTEIN"/>
    <property type="match status" value="1"/>
</dbReference>
<feature type="transmembrane region" description="Helical" evidence="5">
    <location>
        <begin position="411"/>
        <end position="429"/>
    </location>
</feature>
<evidence type="ECO:0000256" key="2">
    <source>
        <dbReference type="ARBA" id="ARBA00022692"/>
    </source>
</evidence>
<comment type="subcellular location">
    <subcellularLocation>
        <location evidence="1">Membrane</location>
        <topology evidence="1">Multi-pass membrane protein</topology>
    </subcellularLocation>
</comment>
<feature type="transmembrane region" description="Helical" evidence="5">
    <location>
        <begin position="205"/>
        <end position="223"/>
    </location>
</feature>
<evidence type="ECO:0000313" key="8">
    <source>
        <dbReference type="Proteomes" id="UP000218238"/>
    </source>
</evidence>
<dbReference type="InterPro" id="IPR006007">
    <property type="entry name" value="Inorganic_carbon_transpt"/>
</dbReference>
<dbReference type="Pfam" id="PF04932">
    <property type="entry name" value="Wzy_C"/>
    <property type="match status" value="1"/>
</dbReference>
<proteinExistence type="predicted"/>
<protein>
    <submittedName>
        <fullName evidence="7">Putative bicarbonate transporter, IctB family</fullName>
    </submittedName>
</protein>